<dbReference type="EMBL" id="JAJEKE010000004">
    <property type="protein sequence ID" value="MCQ1529179.1"/>
    <property type="molecule type" value="Genomic_DNA"/>
</dbReference>
<protein>
    <submittedName>
        <fullName evidence="1">Uncharacterized protein</fullName>
    </submittedName>
</protein>
<accession>A0ABT1NDN4</accession>
<dbReference type="Proteomes" id="UP001651880">
    <property type="component" value="Unassembled WGS sequence"/>
</dbReference>
<dbReference type="RefSeq" id="WP_255226700.1">
    <property type="nucleotide sequence ID" value="NZ_JAJEKE010000004.1"/>
</dbReference>
<name>A0ABT1NDN4_9FIRM</name>
<evidence type="ECO:0000313" key="2">
    <source>
        <dbReference type="Proteomes" id="UP001651880"/>
    </source>
</evidence>
<reference evidence="1 2" key="1">
    <citation type="submission" date="2021-10" db="EMBL/GenBank/DDBJ databases">
        <title>Lutispora strain m25 sp. nov., a thermophilic, non-spore-forming bacterium isolated from a lab-scale methanogenic bioreactor digesting anaerobic sludge.</title>
        <authorList>
            <person name="El Houari A."/>
            <person name="Mcdonald J."/>
        </authorList>
    </citation>
    <scope>NUCLEOTIDE SEQUENCE [LARGE SCALE GENOMIC DNA]</scope>
    <source>
        <strain evidence="2">m25</strain>
    </source>
</reference>
<keyword evidence="2" id="KW-1185">Reference proteome</keyword>
<sequence>MEYKMHVRNHWWFDAGIAGLYFIANRTKQAQNYNNIRINFDSDSLIFQGDSEDDIRAFLQDCYKELASCYWNVSTKSQKERLELVMYNPETEEFSLAPKRQATPVVSLFVKQFDADGIEYKDMDDILKTRVDDYLKNTKRKLFGKQNKLVYSLTTSHQKLKILPKENIKRQCACSICGRLTSNLNDISQPSFLLFASTNATTSFHTQGKKPAKICWECELVSKFTMETVNYKQINYKDNKNRTSLSMLILNSPDLAHSINNQRKIGCSSVLRSIDEDYFYSNIGFDSDGLIDKSKMSYELLWAYFVDTYRILKSYTLNNDADEQDIFTEFLGDVISSPIEIIIISVDKINKTFTTKELIFYNDVSYAYRLIHQFMDKGVNIKDIFYALYETDSKGKLLPSRNNIFRKILGKHCILTDIESITFRKVIKEKESKYINVSNMLNFLLEYYLIIKEDIMNKEQIDVAVKLGKQIVNQAYKDSGENKEILKRIKGDLFTLRKTRTVTDFITELNTLQFRYGISVSNSILEGVLNEVPFEDFKGYCIMGALNSYNFYNSSLKEKGDKKDE</sequence>
<evidence type="ECO:0000313" key="1">
    <source>
        <dbReference type="EMBL" id="MCQ1529179.1"/>
    </source>
</evidence>
<comment type="caution">
    <text evidence="1">The sequence shown here is derived from an EMBL/GenBank/DDBJ whole genome shotgun (WGS) entry which is preliminary data.</text>
</comment>
<organism evidence="1 2">
    <name type="scientific">Lutispora saccharofermentans</name>
    <dbReference type="NCBI Taxonomy" id="3024236"/>
    <lineage>
        <taxon>Bacteria</taxon>
        <taxon>Bacillati</taxon>
        <taxon>Bacillota</taxon>
        <taxon>Clostridia</taxon>
        <taxon>Lutisporales</taxon>
        <taxon>Lutisporaceae</taxon>
        <taxon>Lutispora</taxon>
    </lineage>
</organism>
<proteinExistence type="predicted"/>
<gene>
    <name evidence="1" type="ORF">LJD61_06400</name>
</gene>